<dbReference type="InterPro" id="IPR020094">
    <property type="entry name" value="TruA/RsuA/RluB/E/F_N"/>
</dbReference>
<evidence type="ECO:0000256" key="4">
    <source>
        <dbReference type="PROSITE-ProRule" id="PRU00182"/>
    </source>
</evidence>
<comment type="similarity">
    <text evidence="1 5">Belongs to the pseudouridine synthase RsuA family.</text>
</comment>
<dbReference type="InterPro" id="IPR002942">
    <property type="entry name" value="S4_RNA-bd"/>
</dbReference>
<dbReference type="PATRIC" id="fig|1379.3.peg.409"/>
<dbReference type="GO" id="GO:0120159">
    <property type="term" value="F:rRNA pseudouridine synthase activity"/>
    <property type="evidence" value="ECO:0007669"/>
    <property type="project" value="UniProtKB-ARBA"/>
</dbReference>
<dbReference type="CDD" id="cd00165">
    <property type="entry name" value="S4"/>
    <property type="match status" value="1"/>
</dbReference>
<gene>
    <name evidence="7" type="ORF">HMPREF3186_00412</name>
</gene>
<evidence type="ECO:0000256" key="5">
    <source>
        <dbReference type="RuleBase" id="RU003887"/>
    </source>
</evidence>
<dbReference type="Pfam" id="PF00849">
    <property type="entry name" value="PseudoU_synth_2"/>
    <property type="match status" value="1"/>
</dbReference>
<comment type="caution">
    <text evidence="7">The sequence shown here is derived from an EMBL/GenBank/DDBJ whole genome shotgun (WGS) entry which is preliminary data.</text>
</comment>
<dbReference type="PANTHER" id="PTHR47683">
    <property type="entry name" value="PSEUDOURIDINE SYNTHASE FAMILY PROTEIN-RELATED"/>
    <property type="match status" value="1"/>
</dbReference>
<dbReference type="InterPro" id="IPR018496">
    <property type="entry name" value="PsdUridine_synth_RsuA/RluB_CS"/>
</dbReference>
<dbReference type="Proteomes" id="UP000070355">
    <property type="component" value="Unassembled WGS sequence"/>
</dbReference>
<reference evidence="8" key="1">
    <citation type="submission" date="2016-01" db="EMBL/GenBank/DDBJ databases">
        <authorList>
            <person name="Mitreva M."/>
            <person name="Pepin K.H."/>
            <person name="Mihindukulasuriya K.A."/>
            <person name="Fulton R."/>
            <person name="Fronick C."/>
            <person name="O'Laughlin M."/>
            <person name="Miner T."/>
            <person name="Herter B."/>
            <person name="Rosa B.A."/>
            <person name="Cordes M."/>
            <person name="Tomlinson C."/>
            <person name="Wollam A."/>
            <person name="Palsikar V.B."/>
            <person name="Mardis E.R."/>
            <person name="Wilson R.K."/>
        </authorList>
    </citation>
    <scope>NUCLEOTIDE SEQUENCE [LARGE SCALE GENOMIC DNA]</scope>
    <source>
        <strain evidence="8">DNF01167</strain>
    </source>
</reference>
<dbReference type="InterPro" id="IPR006145">
    <property type="entry name" value="PsdUridine_synth_RsuA/RluA"/>
</dbReference>
<dbReference type="SMART" id="SM00363">
    <property type="entry name" value="S4"/>
    <property type="match status" value="1"/>
</dbReference>
<dbReference type="GO" id="GO:0003723">
    <property type="term" value="F:RNA binding"/>
    <property type="evidence" value="ECO:0007669"/>
    <property type="project" value="UniProtKB-KW"/>
</dbReference>
<dbReference type="OrthoDB" id="9807213at2"/>
<dbReference type="GO" id="GO:0000455">
    <property type="term" value="P:enzyme-directed rRNA pseudouridine synthesis"/>
    <property type="evidence" value="ECO:0007669"/>
    <property type="project" value="UniProtKB-ARBA"/>
</dbReference>
<evidence type="ECO:0000259" key="6">
    <source>
        <dbReference type="SMART" id="SM00363"/>
    </source>
</evidence>
<dbReference type="Gene3D" id="3.30.70.580">
    <property type="entry name" value="Pseudouridine synthase I, catalytic domain, N-terminal subdomain"/>
    <property type="match status" value="1"/>
</dbReference>
<feature type="domain" description="RNA-binding S4" evidence="6">
    <location>
        <begin position="1"/>
        <end position="60"/>
    </location>
</feature>
<evidence type="ECO:0000313" key="7">
    <source>
        <dbReference type="EMBL" id="KXB62237.1"/>
    </source>
</evidence>
<keyword evidence="3 5" id="KW-0413">Isomerase</keyword>
<dbReference type="InterPro" id="IPR036986">
    <property type="entry name" value="S4_RNA-bd_sf"/>
</dbReference>
<dbReference type="PROSITE" id="PS01149">
    <property type="entry name" value="PSI_RSU"/>
    <property type="match status" value="1"/>
</dbReference>
<dbReference type="InterPro" id="IPR050343">
    <property type="entry name" value="RsuA_PseudoU_synthase"/>
</dbReference>
<proteinExistence type="inferred from homology"/>
<dbReference type="SUPFAM" id="SSF55120">
    <property type="entry name" value="Pseudouridine synthase"/>
    <property type="match status" value="1"/>
</dbReference>
<dbReference type="FunFam" id="3.30.70.1560:FF:000001">
    <property type="entry name" value="Pseudouridine synthase"/>
    <property type="match status" value="1"/>
</dbReference>
<keyword evidence="2 4" id="KW-0694">RNA-binding</keyword>
<dbReference type="CDD" id="cd02553">
    <property type="entry name" value="PseudoU_synth_RsuA"/>
    <property type="match status" value="1"/>
</dbReference>
<dbReference type="NCBIfam" id="TIGR00093">
    <property type="entry name" value="pseudouridine synthase"/>
    <property type="match status" value="1"/>
</dbReference>
<name>A0A134A3H3_9BACL</name>
<dbReference type="InterPro" id="IPR000748">
    <property type="entry name" value="PsdUridine_synth_RsuA/RluB/E/F"/>
</dbReference>
<evidence type="ECO:0000256" key="3">
    <source>
        <dbReference type="ARBA" id="ARBA00023235"/>
    </source>
</evidence>
<protein>
    <recommendedName>
        <fullName evidence="5">Pseudouridine synthase</fullName>
        <ecNumber evidence="5">5.4.99.-</ecNumber>
    </recommendedName>
</protein>
<dbReference type="PANTHER" id="PTHR47683:SF4">
    <property type="entry name" value="PSEUDOURIDINE SYNTHASE"/>
    <property type="match status" value="1"/>
</dbReference>
<evidence type="ECO:0000256" key="2">
    <source>
        <dbReference type="ARBA" id="ARBA00022884"/>
    </source>
</evidence>
<dbReference type="Gene3D" id="3.10.290.10">
    <property type="entry name" value="RNA-binding S4 domain"/>
    <property type="match status" value="1"/>
</dbReference>
<evidence type="ECO:0000256" key="1">
    <source>
        <dbReference type="ARBA" id="ARBA00008348"/>
    </source>
</evidence>
<dbReference type="InterPro" id="IPR020103">
    <property type="entry name" value="PsdUridine_synth_cat_dom_sf"/>
</dbReference>
<dbReference type="AlphaFoldDB" id="A0A134A3H3"/>
<dbReference type="PROSITE" id="PS50889">
    <property type="entry name" value="S4"/>
    <property type="match status" value="1"/>
</dbReference>
<dbReference type="SUPFAM" id="SSF55174">
    <property type="entry name" value="Alpha-L RNA-binding motif"/>
    <property type="match status" value="1"/>
</dbReference>
<dbReference type="Gene3D" id="3.30.70.1560">
    <property type="entry name" value="Alpha-L RNA-binding motif"/>
    <property type="match status" value="1"/>
</dbReference>
<dbReference type="EMBL" id="LSDC01000023">
    <property type="protein sequence ID" value="KXB62237.1"/>
    <property type="molecule type" value="Genomic_DNA"/>
</dbReference>
<accession>A0A134A3H3</accession>
<sequence length="235" mass="27053">MRLDKFISTTTTLSRAEAKKVIKKGILINDKLIKTPDYKIDEFKDQVIVNGNRLVYQKYVYIMMNKPKDTVSATEDAIERTVVDILRDEDRIYKVFPVGRLDKDTEGLMLLTNDGELAHKLISPKKDVEKKYYVEVSGELKNEHLKIIKEGVILEDGYRCKPARLEILDSSEGNSKANIFITEGKFHQVKRMMKSLGATVTYLKRLSIGSLKLDENLKLGEYRYLTDDELNKLTK</sequence>
<dbReference type="STRING" id="1379.HMPREF3186_00412"/>
<organism evidence="7 8">
    <name type="scientific">Gemella haemolysans</name>
    <dbReference type="NCBI Taxonomy" id="1379"/>
    <lineage>
        <taxon>Bacteria</taxon>
        <taxon>Bacillati</taxon>
        <taxon>Bacillota</taxon>
        <taxon>Bacilli</taxon>
        <taxon>Bacillales</taxon>
        <taxon>Gemellaceae</taxon>
        <taxon>Gemella</taxon>
    </lineage>
</organism>
<dbReference type="EC" id="5.4.99.-" evidence="5"/>
<dbReference type="RefSeq" id="WP_084812632.1">
    <property type="nucleotide sequence ID" value="NZ_KQ959929.1"/>
</dbReference>
<evidence type="ECO:0000313" key="8">
    <source>
        <dbReference type="Proteomes" id="UP000070355"/>
    </source>
</evidence>
<dbReference type="GO" id="GO:0005829">
    <property type="term" value="C:cytosol"/>
    <property type="evidence" value="ECO:0007669"/>
    <property type="project" value="UniProtKB-ARBA"/>
</dbReference>
<dbReference type="InterPro" id="IPR042092">
    <property type="entry name" value="PsdUridine_s_RsuA/RluB/E/F_cat"/>
</dbReference>